<comment type="caution">
    <text evidence="1">The sequence shown here is derived from an EMBL/GenBank/DDBJ whole genome shotgun (WGS) entry which is preliminary data.</text>
</comment>
<name>A0A7J4IY16_9ARCH</name>
<dbReference type="AlphaFoldDB" id="A0A7J4IY16"/>
<gene>
    <name evidence="1" type="ORF">HA254_00605</name>
</gene>
<organism evidence="1 2">
    <name type="scientific">Candidatus Iainarchaeum sp</name>
    <dbReference type="NCBI Taxonomy" id="3101447"/>
    <lineage>
        <taxon>Archaea</taxon>
        <taxon>Candidatus Iainarchaeota</taxon>
        <taxon>Candidatus Iainarchaeia</taxon>
        <taxon>Candidatus Iainarchaeales</taxon>
        <taxon>Candidatus Iainarchaeaceae</taxon>
        <taxon>Candidatus Iainarchaeum</taxon>
    </lineage>
</organism>
<evidence type="ECO:0000313" key="1">
    <source>
        <dbReference type="EMBL" id="HIH09149.1"/>
    </source>
</evidence>
<proteinExistence type="predicted"/>
<dbReference type="Proteomes" id="UP000565078">
    <property type="component" value="Unassembled WGS sequence"/>
</dbReference>
<evidence type="ECO:0000313" key="2">
    <source>
        <dbReference type="Proteomes" id="UP000565078"/>
    </source>
</evidence>
<sequence>MWVCSECSEKFHNGQSEGLKHMTIKHPGVYAPIGYIDMTVKFGWND</sequence>
<reference evidence="2" key="1">
    <citation type="journal article" date="2020" name="bioRxiv">
        <title>A rank-normalized archaeal taxonomy based on genome phylogeny resolves widespread incomplete and uneven classifications.</title>
        <authorList>
            <person name="Rinke C."/>
            <person name="Chuvochina M."/>
            <person name="Mussig A.J."/>
            <person name="Chaumeil P.-A."/>
            <person name="Waite D.W."/>
            <person name="Whitman W.B."/>
            <person name="Parks D.H."/>
            <person name="Hugenholtz P."/>
        </authorList>
    </citation>
    <scope>NUCLEOTIDE SEQUENCE [LARGE SCALE GENOMIC DNA]</scope>
</reference>
<accession>A0A7J4IY16</accession>
<dbReference type="EMBL" id="DUGC01000011">
    <property type="protein sequence ID" value="HIH09149.1"/>
    <property type="molecule type" value="Genomic_DNA"/>
</dbReference>
<protein>
    <submittedName>
        <fullName evidence="1">Uncharacterized protein</fullName>
    </submittedName>
</protein>